<dbReference type="CDD" id="cd00603">
    <property type="entry name" value="IPT_PCSR"/>
    <property type="match status" value="1"/>
</dbReference>
<protein>
    <submittedName>
        <fullName evidence="3">Uncharacterized protein</fullName>
    </submittedName>
</protein>
<feature type="compositionally biased region" description="Basic and acidic residues" evidence="1">
    <location>
        <begin position="587"/>
        <end position="598"/>
    </location>
</feature>
<feature type="transmembrane region" description="Helical" evidence="2">
    <location>
        <begin position="470"/>
        <end position="495"/>
    </location>
</feature>
<dbReference type="OrthoDB" id="10407126at2759"/>
<keyword evidence="2" id="KW-0812">Transmembrane</keyword>
<comment type="caution">
    <text evidence="3">The sequence shown here is derived from an EMBL/GenBank/DDBJ whole genome shotgun (WGS) entry which is preliminary data.</text>
</comment>
<feature type="compositionally biased region" description="Polar residues" evidence="1">
    <location>
        <begin position="575"/>
        <end position="586"/>
    </location>
</feature>
<dbReference type="EMBL" id="CAJPWZ010001010">
    <property type="protein sequence ID" value="CAG2205042.1"/>
    <property type="molecule type" value="Genomic_DNA"/>
</dbReference>
<feature type="compositionally biased region" description="Acidic residues" evidence="1">
    <location>
        <begin position="540"/>
        <end position="554"/>
    </location>
</feature>
<evidence type="ECO:0000256" key="1">
    <source>
        <dbReference type="SAM" id="MobiDB-lite"/>
    </source>
</evidence>
<dbReference type="Proteomes" id="UP000683360">
    <property type="component" value="Unassembled WGS sequence"/>
</dbReference>
<evidence type="ECO:0000256" key="2">
    <source>
        <dbReference type="SAM" id="Phobius"/>
    </source>
</evidence>
<accession>A0A8S3RE50</accession>
<gene>
    <name evidence="3" type="ORF">MEDL_19461</name>
</gene>
<feature type="region of interest" description="Disordered" evidence="1">
    <location>
        <begin position="536"/>
        <end position="613"/>
    </location>
</feature>
<keyword evidence="2" id="KW-0472">Membrane</keyword>
<name>A0A8S3RE50_MYTED</name>
<feature type="compositionally biased region" description="Polar residues" evidence="1">
    <location>
        <begin position="599"/>
        <end position="609"/>
    </location>
</feature>
<proteinExistence type="predicted"/>
<feature type="region of interest" description="Disordered" evidence="1">
    <location>
        <begin position="376"/>
        <end position="398"/>
    </location>
</feature>
<evidence type="ECO:0000313" key="3">
    <source>
        <dbReference type="EMBL" id="CAG2205042.1"/>
    </source>
</evidence>
<evidence type="ECO:0000313" key="4">
    <source>
        <dbReference type="Proteomes" id="UP000683360"/>
    </source>
</evidence>
<keyword evidence="2" id="KW-1133">Transmembrane helix</keyword>
<keyword evidence="4" id="KW-1185">Reference proteome</keyword>
<dbReference type="AlphaFoldDB" id="A0A8S3RE50"/>
<reference evidence="3" key="1">
    <citation type="submission" date="2021-03" db="EMBL/GenBank/DDBJ databases">
        <authorList>
            <person name="Bekaert M."/>
        </authorList>
    </citation>
    <scope>NUCLEOTIDE SEQUENCE</scope>
</reference>
<sequence>MDGFQLYVTNTSTIPPVGYLCYKDEFTWKPPFQNITQTIPCNQLGKYVIYYDDKASDELDIISPVVELCYVAINGCQKLLGTSCDIYCPESCLEQHCYPGNGSCIFGGCSDSNCLKSNCDRDTEVCIEGCRTERTGSYCDKYNLASDSSILFNSNGNEHPSLATDGNIKSCVTTSGADVLVQVDLKEMCIVAEIYITVIGCPATHYGPLCSKLCPVYCSGPCDLETGNCKFGCANGWIGDKCELGVSSQWTSQGGTLLTISGNYLGNINDSISIDIGGVKCHNQIANLASEATGGEYQQRLDVIQSESGVFIAAKSELITTEINIKTDCEIVWATLTVQGSYPIYIGSYYRRPSRKTDMIEELEKSIEQMTLKDNPCEVPEDTSTECETPPRLQNQPNNQTIDVHFDGVTIQFPIEYVEDPTFEMFQGIVLYDKESSIEIKIKVNVIRIKSYIGDLQYKTETITENGNTFVMIVGILVSGLVVSIIIGMSAVLVLRRKKTKAANEFKMKIKAKEEIIQKASIEGERIANLRREDGNAYTEPDESVYDEINADEEKDTRGNSYLDANEGYDELGQRSPTNPYNQLQQTRDEIQKRDIKNNDMNADDQLQNNKRRNDYLSLFSGYEKPISRNDPQN</sequence>
<organism evidence="3 4">
    <name type="scientific">Mytilus edulis</name>
    <name type="common">Blue mussel</name>
    <dbReference type="NCBI Taxonomy" id="6550"/>
    <lineage>
        <taxon>Eukaryota</taxon>
        <taxon>Metazoa</taxon>
        <taxon>Spiralia</taxon>
        <taxon>Lophotrochozoa</taxon>
        <taxon>Mollusca</taxon>
        <taxon>Bivalvia</taxon>
        <taxon>Autobranchia</taxon>
        <taxon>Pteriomorphia</taxon>
        <taxon>Mytilida</taxon>
        <taxon>Mytiloidea</taxon>
        <taxon>Mytilidae</taxon>
        <taxon>Mytilinae</taxon>
        <taxon>Mytilus</taxon>
    </lineage>
</organism>